<organism evidence="2 3">
    <name type="scientific">Cladorrhinum samala</name>
    <dbReference type="NCBI Taxonomy" id="585594"/>
    <lineage>
        <taxon>Eukaryota</taxon>
        <taxon>Fungi</taxon>
        <taxon>Dikarya</taxon>
        <taxon>Ascomycota</taxon>
        <taxon>Pezizomycotina</taxon>
        <taxon>Sordariomycetes</taxon>
        <taxon>Sordariomycetidae</taxon>
        <taxon>Sordariales</taxon>
        <taxon>Podosporaceae</taxon>
        <taxon>Cladorrhinum</taxon>
    </lineage>
</organism>
<keyword evidence="1" id="KW-1133">Transmembrane helix</keyword>
<keyword evidence="3" id="KW-1185">Reference proteome</keyword>
<keyword evidence="1" id="KW-0812">Transmembrane</keyword>
<dbReference type="Proteomes" id="UP001321749">
    <property type="component" value="Unassembled WGS sequence"/>
</dbReference>
<dbReference type="AlphaFoldDB" id="A0AAV9HLP1"/>
<comment type="caution">
    <text evidence="2">The sequence shown here is derived from an EMBL/GenBank/DDBJ whole genome shotgun (WGS) entry which is preliminary data.</text>
</comment>
<evidence type="ECO:0000313" key="3">
    <source>
        <dbReference type="Proteomes" id="UP001321749"/>
    </source>
</evidence>
<accession>A0AAV9HLP1</accession>
<sequence>MTTQMRVARDGVPINPGRLLNTMNRKGTTEWDPDSVPSVIVGIGNLQILAQVLEIARADPRERWKLAHAEEDALRLSASGCHIDGSAHHGDCALACVRPDELFQSLGTLSNCVTLSAASLFVKGKLYRKVIFLPQYKTSTDLLSCRPSFNALLRPSSHVELEGLSQFKAALAGYCDVSVNADIAGPGVLTALILQGTIVAVSVMLLYMLNLWVGHLGFLGGPNRWAMAKQYQNKLKTFTANAALVSSAMEFQEAQAFFTMAIQVATVATFHSSCGAPCTELNSISSISESIINLGLVRVLAVNNILFVLLIQSVLQRIGMKWSYNLVLVFGTLILASVVDKQRMTLSRYEELLKQVGSDETIPECGGNPPLTEFCLTAIYRFGFQPLPVLIIAYPTVAVLILDQALSAPVFSRDLSSVVLKFPLVTNRLLTLTKVLFRLFWVGIEAILILYTAVHINTLKDLAERLVTSSTLQWSYGQVISAMIWVPILGKLVYYNIFGVKHGFEARMLKETTGTMQT</sequence>
<feature type="transmembrane region" description="Helical" evidence="1">
    <location>
        <begin position="188"/>
        <end position="209"/>
    </location>
</feature>
<feature type="transmembrane region" description="Helical" evidence="1">
    <location>
        <begin position="435"/>
        <end position="456"/>
    </location>
</feature>
<dbReference type="EMBL" id="MU864999">
    <property type="protein sequence ID" value="KAK4460995.1"/>
    <property type="molecule type" value="Genomic_DNA"/>
</dbReference>
<reference evidence="2" key="1">
    <citation type="journal article" date="2023" name="Mol. Phylogenet. Evol.">
        <title>Genome-scale phylogeny and comparative genomics of the fungal order Sordariales.</title>
        <authorList>
            <person name="Hensen N."/>
            <person name="Bonometti L."/>
            <person name="Westerberg I."/>
            <person name="Brannstrom I.O."/>
            <person name="Guillou S."/>
            <person name="Cros-Aarteil S."/>
            <person name="Calhoun S."/>
            <person name="Haridas S."/>
            <person name="Kuo A."/>
            <person name="Mondo S."/>
            <person name="Pangilinan J."/>
            <person name="Riley R."/>
            <person name="LaButti K."/>
            <person name="Andreopoulos B."/>
            <person name="Lipzen A."/>
            <person name="Chen C."/>
            <person name="Yan M."/>
            <person name="Daum C."/>
            <person name="Ng V."/>
            <person name="Clum A."/>
            <person name="Steindorff A."/>
            <person name="Ohm R.A."/>
            <person name="Martin F."/>
            <person name="Silar P."/>
            <person name="Natvig D.O."/>
            <person name="Lalanne C."/>
            <person name="Gautier V."/>
            <person name="Ament-Velasquez S.L."/>
            <person name="Kruys A."/>
            <person name="Hutchinson M.I."/>
            <person name="Powell A.J."/>
            <person name="Barry K."/>
            <person name="Miller A.N."/>
            <person name="Grigoriev I.V."/>
            <person name="Debuchy R."/>
            <person name="Gladieux P."/>
            <person name="Hiltunen Thoren M."/>
            <person name="Johannesson H."/>
        </authorList>
    </citation>
    <scope>NUCLEOTIDE SEQUENCE</scope>
    <source>
        <strain evidence="2">PSN324</strain>
    </source>
</reference>
<gene>
    <name evidence="2" type="ORF">QBC42DRAFT_330991</name>
</gene>
<evidence type="ECO:0000256" key="1">
    <source>
        <dbReference type="SAM" id="Phobius"/>
    </source>
</evidence>
<evidence type="ECO:0008006" key="4">
    <source>
        <dbReference type="Google" id="ProtNLM"/>
    </source>
</evidence>
<protein>
    <recommendedName>
        <fullName evidence="4">CSC1/OSCA1-like 7TM region domain-containing protein</fullName>
    </recommendedName>
</protein>
<evidence type="ECO:0000313" key="2">
    <source>
        <dbReference type="EMBL" id="KAK4460995.1"/>
    </source>
</evidence>
<feature type="transmembrane region" description="Helical" evidence="1">
    <location>
        <begin position="291"/>
        <end position="310"/>
    </location>
</feature>
<reference evidence="2" key="2">
    <citation type="submission" date="2023-06" db="EMBL/GenBank/DDBJ databases">
        <authorList>
            <consortium name="Lawrence Berkeley National Laboratory"/>
            <person name="Mondo S.J."/>
            <person name="Hensen N."/>
            <person name="Bonometti L."/>
            <person name="Westerberg I."/>
            <person name="Brannstrom I.O."/>
            <person name="Guillou S."/>
            <person name="Cros-Aarteil S."/>
            <person name="Calhoun S."/>
            <person name="Haridas S."/>
            <person name="Kuo A."/>
            <person name="Pangilinan J."/>
            <person name="Riley R."/>
            <person name="Labutti K."/>
            <person name="Andreopoulos B."/>
            <person name="Lipzen A."/>
            <person name="Chen C."/>
            <person name="Yanf M."/>
            <person name="Daum C."/>
            <person name="Ng V."/>
            <person name="Clum A."/>
            <person name="Steindorff A."/>
            <person name="Ohm R."/>
            <person name="Martin F."/>
            <person name="Silar P."/>
            <person name="Natvig D."/>
            <person name="Lalanne C."/>
            <person name="Gautier V."/>
            <person name="Ament-Velasquez S.L."/>
            <person name="Kruys A."/>
            <person name="Hutchinson M.I."/>
            <person name="Powell A.J."/>
            <person name="Barry K."/>
            <person name="Miller A.N."/>
            <person name="Grigoriev I.V."/>
            <person name="Debuchy R."/>
            <person name="Gladieux P."/>
            <person name="Thoren M.H."/>
            <person name="Johannesson H."/>
        </authorList>
    </citation>
    <scope>NUCLEOTIDE SEQUENCE</scope>
    <source>
        <strain evidence="2">PSN324</strain>
    </source>
</reference>
<proteinExistence type="predicted"/>
<name>A0AAV9HLP1_9PEZI</name>
<feature type="transmembrane region" description="Helical" evidence="1">
    <location>
        <begin position="476"/>
        <end position="498"/>
    </location>
</feature>
<feature type="transmembrane region" description="Helical" evidence="1">
    <location>
        <begin position="322"/>
        <end position="339"/>
    </location>
</feature>
<keyword evidence="1" id="KW-0472">Membrane</keyword>